<dbReference type="CDD" id="cd03714">
    <property type="entry name" value="RT_DIRS1"/>
    <property type="match status" value="1"/>
</dbReference>
<evidence type="ECO:0000313" key="3">
    <source>
        <dbReference type="Proteomes" id="UP001152795"/>
    </source>
</evidence>
<comment type="caution">
    <text evidence="2">The sequence shown here is derived from an EMBL/GenBank/DDBJ whole genome shotgun (WGS) entry which is preliminary data.</text>
</comment>
<dbReference type="InterPro" id="IPR002104">
    <property type="entry name" value="Integrase_catalytic"/>
</dbReference>
<dbReference type="AlphaFoldDB" id="A0A6S7GQ20"/>
<gene>
    <name evidence="2" type="ORF">PACLA_8A041898</name>
</gene>
<feature type="compositionally biased region" description="Polar residues" evidence="1">
    <location>
        <begin position="1"/>
        <end position="18"/>
    </location>
</feature>
<dbReference type="Proteomes" id="UP001152795">
    <property type="component" value="Unassembled WGS sequence"/>
</dbReference>
<dbReference type="PROSITE" id="PS50878">
    <property type="entry name" value="RT_POL"/>
    <property type="match status" value="1"/>
</dbReference>
<evidence type="ECO:0000256" key="1">
    <source>
        <dbReference type="SAM" id="MobiDB-lite"/>
    </source>
</evidence>
<keyword evidence="3" id="KW-1185">Reference proteome</keyword>
<dbReference type="SUPFAM" id="SSF56672">
    <property type="entry name" value="DNA/RNA polymerases"/>
    <property type="match status" value="1"/>
</dbReference>
<sequence>MSKASVSSVSICAEQSSRPIDPPVSDLDLDSTIDENFDQSAVNRAILMSLNRLNENFTSFTEQYQEDDVEIDSQPTDDHVENPENVDIQADIDSLIQSGGQVDRVSADITNANANEAEILQYEQQLDLNVDVKGPAISQKIGDLVNKLRLQRVSQDQAKAIAKRHNTPENVQLCLPKCEPSIWNEIPGKARVTDIKFQSTQAALLGSINCQLEATNSLLSANVSKDVLNSCLDGLTLAMTANYELNQRRRDAIRPQFKAEFAKGLCSTTSPADEFLFGGDTAKRVKEMAEFNKHKVCKGTTRIFRMCPSTSESKQPKAHSQLITSDPEILDNIEHCHIEFIADPSKYSIPGHQYFNVHQHDIISKEVDKLLQLGVISKSMHAAGECISPIFVVPKPDGSYRLIFNFKRCNQAVLYRHFKMDTLAAILSLVTPGAYMASIDLKHAYYTIPIADEQRKFLKFVWNEQLYEFCVLPMGLTSSPRIFTKVMKPVLATLRQKGHINSGFIDDFYFQGQEFSDCAVNVSDSVRLFISLGLHVHPDKCALIPSQELLILGFLINSLLMIVKLPLEKKVKLRDLCLQALRGNKLTIQFVASVIGTLISALPGVEFGRLHYRNLERDKINALARNNGNYRAFMHLSEAAKQELQWWTTHVMHASRRLRHPVISYIFQTDASDLGWGVTCTTNPQLQSQGLWTSEQRTLHINVRELYVVFICLTIFGMEKSDVHIKFELDNMTAVSYINHMGGCRSSACDTVARKIWAWCISHNIWVTANYIPGPSNVVADSLSRKHLSDHEWQLNTDIFHKLSKKFPKFSIDLFASLLNRQSHSEMSGENLSRPSRRGFTGPCMAHTNMVPSSSTDAHSAAKAVVVDPSSGLIETPIRQGSQHARKTEVDGMSLVRQHYQNQGFSDHITGVLLDSWRTSTQKQYASYLKKWNLFCRERKILAHSPTLNQVLEFLYTQLHLSYSSINSARSALSCFLSIGNFPVGKHPIVCRFLKGAFERKPPANKHHAIWDVQTVLAYLKTFTPNSGLSLKELSHKLTMLLALVTIQRKQTLIHLNINNGCMIQSDVQFVFVLDKHIKQSRPNYSVPPVIVPRYNLDSDVCPYLCLEAYLEKTKHLRQSVNLLVATIKPHRAIGSQTLARWIKIVLAGAGIDITLFKPHSTRHAAATAAYAADLPVDEILQRAGWSNATTFRRFYYKGVIE</sequence>
<name>A0A6S7GQ20_PARCT</name>
<dbReference type="Gene3D" id="1.10.443.10">
    <property type="entry name" value="Intergrase catalytic core"/>
    <property type="match status" value="1"/>
</dbReference>
<feature type="region of interest" description="Disordered" evidence="1">
    <location>
        <begin position="1"/>
        <end position="25"/>
    </location>
</feature>
<dbReference type="GO" id="GO:0015074">
    <property type="term" value="P:DNA integration"/>
    <property type="evidence" value="ECO:0007669"/>
    <property type="project" value="InterPro"/>
</dbReference>
<dbReference type="Pfam" id="PF00589">
    <property type="entry name" value="Phage_integrase"/>
    <property type="match status" value="1"/>
</dbReference>
<dbReference type="InterPro" id="IPR010998">
    <property type="entry name" value="Integrase_recombinase_N"/>
</dbReference>
<dbReference type="PROSITE" id="PS51898">
    <property type="entry name" value="TYR_RECOMBINASE"/>
    <property type="match status" value="1"/>
</dbReference>
<dbReference type="InterPro" id="IPR043502">
    <property type="entry name" value="DNA/RNA_pol_sf"/>
</dbReference>
<dbReference type="PANTHER" id="PTHR33050">
    <property type="entry name" value="REVERSE TRANSCRIPTASE DOMAIN-CONTAINING PROTEIN"/>
    <property type="match status" value="1"/>
</dbReference>
<dbReference type="GO" id="GO:0006310">
    <property type="term" value="P:DNA recombination"/>
    <property type="evidence" value="ECO:0007669"/>
    <property type="project" value="InterPro"/>
</dbReference>
<proteinExistence type="predicted"/>
<dbReference type="OrthoDB" id="7701645at2759"/>
<dbReference type="InterPro" id="IPR011010">
    <property type="entry name" value="DNA_brk_join_enz"/>
</dbReference>
<dbReference type="InterPro" id="IPR013762">
    <property type="entry name" value="Integrase-like_cat_sf"/>
</dbReference>
<dbReference type="Pfam" id="PF00078">
    <property type="entry name" value="RVT_1"/>
    <property type="match status" value="1"/>
</dbReference>
<dbReference type="EMBL" id="CACRXK020002402">
    <property type="protein sequence ID" value="CAB3994148.1"/>
    <property type="molecule type" value="Genomic_DNA"/>
</dbReference>
<organism evidence="2 3">
    <name type="scientific">Paramuricea clavata</name>
    <name type="common">Red gorgonian</name>
    <name type="synonym">Violescent sea-whip</name>
    <dbReference type="NCBI Taxonomy" id="317549"/>
    <lineage>
        <taxon>Eukaryota</taxon>
        <taxon>Metazoa</taxon>
        <taxon>Cnidaria</taxon>
        <taxon>Anthozoa</taxon>
        <taxon>Octocorallia</taxon>
        <taxon>Malacalcyonacea</taxon>
        <taxon>Plexauridae</taxon>
        <taxon>Paramuricea</taxon>
    </lineage>
</organism>
<dbReference type="Gene3D" id="3.30.70.270">
    <property type="match status" value="1"/>
</dbReference>
<evidence type="ECO:0000313" key="2">
    <source>
        <dbReference type="EMBL" id="CAB3994148.1"/>
    </source>
</evidence>
<reference evidence="2" key="1">
    <citation type="submission" date="2020-04" db="EMBL/GenBank/DDBJ databases">
        <authorList>
            <person name="Alioto T."/>
            <person name="Alioto T."/>
            <person name="Gomez Garrido J."/>
        </authorList>
    </citation>
    <scope>NUCLEOTIDE SEQUENCE</scope>
    <source>
        <strain evidence="2">A484AB</strain>
    </source>
</reference>
<accession>A0A6S7GQ20</accession>
<dbReference type="CDD" id="cd09275">
    <property type="entry name" value="RNase_HI_RT_DIRS1"/>
    <property type="match status" value="1"/>
</dbReference>
<dbReference type="SUPFAM" id="SSF56349">
    <property type="entry name" value="DNA breaking-rejoining enzymes"/>
    <property type="match status" value="1"/>
</dbReference>
<dbReference type="InterPro" id="IPR000477">
    <property type="entry name" value="RT_dom"/>
</dbReference>
<dbReference type="Gene3D" id="3.10.10.10">
    <property type="entry name" value="HIV Type 1 Reverse Transcriptase, subunit A, domain 1"/>
    <property type="match status" value="1"/>
</dbReference>
<dbReference type="SUPFAM" id="SSF47823">
    <property type="entry name" value="lambda integrase-like, N-terminal domain"/>
    <property type="match status" value="1"/>
</dbReference>
<dbReference type="GO" id="GO:0003677">
    <property type="term" value="F:DNA binding"/>
    <property type="evidence" value="ECO:0007669"/>
    <property type="project" value="InterPro"/>
</dbReference>
<dbReference type="Gene3D" id="1.10.150.130">
    <property type="match status" value="1"/>
</dbReference>
<dbReference type="InterPro" id="IPR052055">
    <property type="entry name" value="Hepadnavirus_pol/RT"/>
</dbReference>
<dbReference type="InterPro" id="IPR043128">
    <property type="entry name" value="Rev_trsase/Diguanyl_cyclase"/>
</dbReference>
<dbReference type="PANTHER" id="PTHR33050:SF7">
    <property type="entry name" value="RIBONUCLEASE H"/>
    <property type="match status" value="1"/>
</dbReference>
<protein>
    <submittedName>
        <fullName evidence="2">Enzymatic poly</fullName>
    </submittedName>
</protein>